<evidence type="ECO:0000256" key="4">
    <source>
        <dbReference type="ARBA" id="ARBA00023015"/>
    </source>
</evidence>
<evidence type="ECO:0000256" key="8">
    <source>
        <dbReference type="RuleBase" id="RU364141"/>
    </source>
</evidence>
<evidence type="ECO:0000256" key="9">
    <source>
        <dbReference type="SAM" id="Coils"/>
    </source>
</evidence>
<feature type="region of interest" description="Disordered" evidence="10">
    <location>
        <begin position="187"/>
        <end position="295"/>
    </location>
</feature>
<dbReference type="EMBL" id="HG937693">
    <property type="protein sequence ID" value="CDP34928.1"/>
    <property type="molecule type" value="Genomic_DNA"/>
</dbReference>
<evidence type="ECO:0000256" key="3">
    <source>
        <dbReference type="ARBA" id="ARBA00020629"/>
    </source>
</evidence>
<feature type="region of interest" description="Disordered" evidence="10">
    <location>
        <begin position="1"/>
        <end position="68"/>
    </location>
</feature>
<feature type="compositionally biased region" description="Polar residues" evidence="10">
    <location>
        <begin position="39"/>
        <end position="65"/>
    </location>
</feature>
<dbReference type="GO" id="GO:0016592">
    <property type="term" value="C:mediator complex"/>
    <property type="evidence" value="ECO:0007669"/>
    <property type="project" value="InterPro"/>
</dbReference>
<dbReference type="PANTHER" id="PTHR13208">
    <property type="entry name" value="MEDIATOR OF RNA POLYMERASE II TRANSCRIPTION SUBUNIT 4"/>
    <property type="match status" value="1"/>
</dbReference>
<accession>A0A060T1U3</accession>
<reference evidence="11" key="1">
    <citation type="submission" date="2014-02" db="EMBL/GenBank/DDBJ databases">
        <authorList>
            <person name="Genoscope - CEA"/>
        </authorList>
    </citation>
    <scope>NUCLEOTIDE SEQUENCE</scope>
    <source>
        <strain evidence="11">LS3</strain>
    </source>
</reference>
<feature type="compositionally biased region" description="Acidic residues" evidence="10">
    <location>
        <begin position="286"/>
        <end position="295"/>
    </location>
</feature>
<evidence type="ECO:0000313" key="11">
    <source>
        <dbReference type="EMBL" id="CDP34928.1"/>
    </source>
</evidence>
<evidence type="ECO:0000256" key="5">
    <source>
        <dbReference type="ARBA" id="ARBA00023163"/>
    </source>
</evidence>
<comment type="subcellular location">
    <subcellularLocation>
        <location evidence="1 8">Nucleus</location>
    </subcellularLocation>
</comment>
<dbReference type="GO" id="GO:0006357">
    <property type="term" value="P:regulation of transcription by RNA polymerase II"/>
    <property type="evidence" value="ECO:0007669"/>
    <property type="project" value="InterPro"/>
</dbReference>
<keyword evidence="4 8" id="KW-0805">Transcription regulation</keyword>
<comment type="similarity">
    <text evidence="2 8">Belongs to the Mediator complex subunit 4 family.</text>
</comment>
<keyword evidence="5 8" id="KW-0804">Transcription</keyword>
<dbReference type="AlphaFoldDB" id="A0A060T1U3"/>
<dbReference type="GO" id="GO:0070847">
    <property type="term" value="C:core mediator complex"/>
    <property type="evidence" value="ECO:0007669"/>
    <property type="project" value="TreeGrafter"/>
</dbReference>
<reference evidence="11" key="2">
    <citation type="submission" date="2014-06" db="EMBL/GenBank/DDBJ databases">
        <title>The complete genome of Blastobotrys (Arxula) adeninivorans LS3 - a yeast of biotechnological interest.</title>
        <authorList>
            <person name="Kunze G."/>
            <person name="Gaillardin C."/>
            <person name="Czernicka M."/>
            <person name="Durrens P."/>
            <person name="Martin T."/>
            <person name="Boer E."/>
            <person name="Gabaldon T."/>
            <person name="Cruz J."/>
            <person name="Talla E."/>
            <person name="Marck C."/>
            <person name="Goffeau A."/>
            <person name="Barbe V."/>
            <person name="Baret P."/>
            <person name="Baronian K."/>
            <person name="Beier S."/>
            <person name="Bleykasten C."/>
            <person name="Bode R."/>
            <person name="Casaregola S."/>
            <person name="Despons L."/>
            <person name="Fairhead C."/>
            <person name="Giersberg M."/>
            <person name="Gierski P."/>
            <person name="Hahnel U."/>
            <person name="Hartmann A."/>
            <person name="Jankowska D."/>
            <person name="Jubin C."/>
            <person name="Jung P."/>
            <person name="Lafontaine I."/>
            <person name="Leh-Louis V."/>
            <person name="Lemaire M."/>
            <person name="Marcet-Houben M."/>
            <person name="Mascher M."/>
            <person name="Morel G."/>
            <person name="Richard G.-F."/>
            <person name="Riechen J."/>
            <person name="Sacerdot C."/>
            <person name="Sarkar A."/>
            <person name="Savel G."/>
            <person name="Schacherer J."/>
            <person name="Sherman D."/>
            <person name="Straub M.-L."/>
            <person name="Stein N."/>
            <person name="Thierry A."/>
            <person name="Trautwein-Schult A."/>
            <person name="Westhof E."/>
            <person name="Worch S."/>
            <person name="Dujon B."/>
            <person name="Souciet J.-L."/>
            <person name="Wincker P."/>
            <person name="Scholz U."/>
            <person name="Neuveglise N."/>
        </authorList>
    </citation>
    <scope>NUCLEOTIDE SEQUENCE</scope>
    <source>
        <strain evidence="11">LS3</strain>
    </source>
</reference>
<protein>
    <recommendedName>
        <fullName evidence="3 8">Mediator of RNA polymerase II transcription subunit 4</fullName>
    </recommendedName>
    <alternativeName>
        <fullName evidence="7 8">Mediator complex subunit 4</fullName>
    </alternativeName>
</protein>
<dbReference type="InterPro" id="IPR019258">
    <property type="entry name" value="Mediator_Med4"/>
</dbReference>
<evidence type="ECO:0000256" key="10">
    <source>
        <dbReference type="SAM" id="MobiDB-lite"/>
    </source>
</evidence>
<comment type="function">
    <text evidence="8">Component of the Mediator complex, a coactivator involved in the regulated transcription of nearly all RNA polymerase II-dependent genes. Mediator functions as a bridge to convey information from gene-specific regulatory proteins to the basal RNA polymerase II transcription machinery. Mediator is recruited to promoters by direct interactions with regulatory proteins and serves as a scaffold for the assembly of a functional preinitiation complex with RNA polymerase II and the general transcription factors.</text>
</comment>
<evidence type="ECO:0000256" key="6">
    <source>
        <dbReference type="ARBA" id="ARBA00023242"/>
    </source>
</evidence>
<feature type="compositionally biased region" description="Basic and acidic residues" evidence="10">
    <location>
        <begin position="265"/>
        <end position="279"/>
    </location>
</feature>
<feature type="compositionally biased region" description="Basic and acidic residues" evidence="10">
    <location>
        <begin position="227"/>
        <end position="249"/>
    </location>
</feature>
<dbReference type="Pfam" id="PF10018">
    <property type="entry name" value="Med4"/>
    <property type="match status" value="1"/>
</dbReference>
<feature type="coiled-coil region" evidence="9">
    <location>
        <begin position="120"/>
        <end position="147"/>
    </location>
</feature>
<keyword evidence="6 8" id="KW-0539">Nucleus</keyword>
<organism evidence="11">
    <name type="scientific">Blastobotrys adeninivorans</name>
    <name type="common">Yeast</name>
    <name type="synonym">Arxula adeninivorans</name>
    <dbReference type="NCBI Taxonomy" id="409370"/>
    <lineage>
        <taxon>Eukaryota</taxon>
        <taxon>Fungi</taxon>
        <taxon>Dikarya</taxon>
        <taxon>Ascomycota</taxon>
        <taxon>Saccharomycotina</taxon>
        <taxon>Dipodascomycetes</taxon>
        <taxon>Dipodascales</taxon>
        <taxon>Trichomonascaceae</taxon>
        <taxon>Blastobotrys</taxon>
    </lineage>
</organism>
<evidence type="ECO:0000256" key="7">
    <source>
        <dbReference type="ARBA" id="ARBA00031257"/>
    </source>
</evidence>
<comment type="subunit">
    <text evidence="8">Component of the Mediator complex.</text>
</comment>
<dbReference type="GO" id="GO:0003712">
    <property type="term" value="F:transcription coregulator activity"/>
    <property type="evidence" value="ECO:0007669"/>
    <property type="project" value="InterPro"/>
</dbReference>
<keyword evidence="9" id="KW-0175">Coiled coil</keyword>
<dbReference type="PhylomeDB" id="A0A060T1U3"/>
<dbReference type="PANTHER" id="PTHR13208:SF2">
    <property type="entry name" value="MEDIATOR OF RNA POLYMERASE II TRANSCRIPTION SUBUNIT 4"/>
    <property type="match status" value="1"/>
</dbReference>
<keyword evidence="8" id="KW-0010">Activator</keyword>
<gene>
    <name evidence="8" type="primary">MED4</name>
    <name evidence="11" type="ORF">GNLVRS02_ARAD1C23672g</name>
</gene>
<name>A0A060T1U3_BLAAD</name>
<proteinExistence type="inferred from homology"/>
<sequence length="295" mass="31793">MSFTSLPTPAPSGAFDSQFQPSRGQTPVPRSVATPSGPPSGQSTLQPASSRDSGANGVSPTQAQTRSKKLKIGSALDGLESTLSQIVQSVSTFAPDPELVTKLVDADKEVSDAVDELVEHQKLRASIKELERTSSELDSRLNQVLIELSSCRRELQALPSVSSKGETVQVNAGELLKYATKITKFTQAPPRYNPSAPEHANFPWPSDDELRRGALAMSAVDSGQQEQADKNESATDKRGESTNEKEKETTAMPTTKARRGSLVDYGERPVVEPTKKEPEAAVVDLDLFDPDEDDD</sequence>
<evidence type="ECO:0000256" key="1">
    <source>
        <dbReference type="ARBA" id="ARBA00004123"/>
    </source>
</evidence>
<feature type="compositionally biased region" description="Polar residues" evidence="10">
    <location>
        <begin position="15"/>
        <end position="25"/>
    </location>
</feature>
<evidence type="ECO:0000256" key="2">
    <source>
        <dbReference type="ARBA" id="ARBA00009626"/>
    </source>
</evidence>